<dbReference type="Proteomes" id="UP000436088">
    <property type="component" value="Unassembled WGS sequence"/>
</dbReference>
<evidence type="ECO:0000313" key="3">
    <source>
        <dbReference type="Proteomes" id="UP000436088"/>
    </source>
</evidence>
<comment type="caution">
    <text evidence="2">The sequence shown here is derived from an EMBL/GenBank/DDBJ whole genome shotgun (WGS) entry which is preliminary data.</text>
</comment>
<protein>
    <submittedName>
        <fullName evidence="2">Uncharacterized protein</fullName>
    </submittedName>
</protein>
<sequence length="110" mass="12261">MGRPSSKRRRNQMGRRKEQASPETPQVHEAGRSLFLLPLRRHRSPCGGVVTVVKEWYAEGSDVNSEAVVDVKAPRLSVLSVPEKVWERVCELGNGFEGDGFEIGEEDAEV</sequence>
<feature type="compositionally biased region" description="Basic residues" evidence="1">
    <location>
        <begin position="1"/>
        <end position="14"/>
    </location>
</feature>
<evidence type="ECO:0000256" key="1">
    <source>
        <dbReference type="SAM" id="MobiDB-lite"/>
    </source>
</evidence>
<feature type="region of interest" description="Disordered" evidence="1">
    <location>
        <begin position="1"/>
        <end position="29"/>
    </location>
</feature>
<organism evidence="2 3">
    <name type="scientific">Hibiscus syriacus</name>
    <name type="common">Rose of Sharon</name>
    <dbReference type="NCBI Taxonomy" id="106335"/>
    <lineage>
        <taxon>Eukaryota</taxon>
        <taxon>Viridiplantae</taxon>
        <taxon>Streptophyta</taxon>
        <taxon>Embryophyta</taxon>
        <taxon>Tracheophyta</taxon>
        <taxon>Spermatophyta</taxon>
        <taxon>Magnoliopsida</taxon>
        <taxon>eudicotyledons</taxon>
        <taxon>Gunneridae</taxon>
        <taxon>Pentapetalae</taxon>
        <taxon>rosids</taxon>
        <taxon>malvids</taxon>
        <taxon>Malvales</taxon>
        <taxon>Malvaceae</taxon>
        <taxon>Malvoideae</taxon>
        <taxon>Hibiscus</taxon>
    </lineage>
</organism>
<accession>A0A6A3C799</accession>
<keyword evidence="3" id="KW-1185">Reference proteome</keyword>
<name>A0A6A3C799_HIBSY</name>
<evidence type="ECO:0000313" key="2">
    <source>
        <dbReference type="EMBL" id="KAE8723721.1"/>
    </source>
</evidence>
<gene>
    <name evidence="2" type="ORF">F3Y22_tig00011761pilonHSYRG00003</name>
</gene>
<dbReference type="AlphaFoldDB" id="A0A6A3C799"/>
<proteinExistence type="predicted"/>
<reference evidence="2" key="1">
    <citation type="submission" date="2019-09" db="EMBL/GenBank/DDBJ databases">
        <title>Draft genome information of white flower Hibiscus syriacus.</title>
        <authorList>
            <person name="Kim Y.-M."/>
        </authorList>
    </citation>
    <scope>NUCLEOTIDE SEQUENCE [LARGE SCALE GENOMIC DNA]</scope>
    <source>
        <strain evidence="2">YM2019G1</strain>
    </source>
</reference>
<dbReference type="EMBL" id="VEPZ02000505">
    <property type="protein sequence ID" value="KAE8723721.1"/>
    <property type="molecule type" value="Genomic_DNA"/>
</dbReference>